<sequence>MDILEDILLRSKSLPETTNFDPENFKTNYLSKKKPIVLKGYANNWEAKRKWNLDFFSNLNNTKVTLEVGNIFQNETHFVKDDLSSYIEKLKEEEKTKVKTKTYLSLFNVFKTFPKLKQDIDFSIFTKFTKKNNTFAWIGPSGTISGFHWDTQNNILAQIKGEKLVLLVSPQYNKNMYKSKKYDAASVFSEVDINNYDENKHPKFKSAEIHSVVLKPGDALFIPKGWWHYVKSLDVSISVNNFGYLLKDMLFYRLIDSLKYRLHLLGLYGNKNCTCHKFIDGKMVSK</sequence>
<dbReference type="PANTHER" id="PTHR12461:SF103">
    <property type="entry name" value="JMJC DOMAIN-CONTAINING PROTEIN A-RELATED"/>
    <property type="match status" value="1"/>
</dbReference>
<keyword evidence="3" id="KW-1185">Reference proteome</keyword>
<reference evidence="2" key="2">
    <citation type="submission" date="2020-09" db="EMBL/GenBank/DDBJ databases">
        <authorList>
            <person name="Sun Q."/>
            <person name="Ohkuma M."/>
        </authorList>
    </citation>
    <scope>NUCLEOTIDE SEQUENCE</scope>
    <source>
        <strain evidence="2">JCM 12862</strain>
    </source>
</reference>
<organism evidence="2 3">
    <name type="scientific">Yeosuana aromativorans</name>
    <dbReference type="NCBI Taxonomy" id="288019"/>
    <lineage>
        <taxon>Bacteria</taxon>
        <taxon>Pseudomonadati</taxon>
        <taxon>Bacteroidota</taxon>
        <taxon>Flavobacteriia</taxon>
        <taxon>Flavobacteriales</taxon>
        <taxon>Flavobacteriaceae</taxon>
        <taxon>Yeosuana</taxon>
    </lineage>
</organism>
<evidence type="ECO:0000313" key="3">
    <source>
        <dbReference type="Proteomes" id="UP000612329"/>
    </source>
</evidence>
<dbReference type="SUPFAM" id="SSF51197">
    <property type="entry name" value="Clavaminate synthase-like"/>
    <property type="match status" value="1"/>
</dbReference>
<protein>
    <recommendedName>
        <fullName evidence="1">JmjC domain-containing protein</fullName>
    </recommendedName>
</protein>
<dbReference type="RefSeq" id="WP_188653369.1">
    <property type="nucleotide sequence ID" value="NZ_BMNR01000005.1"/>
</dbReference>
<feature type="domain" description="JmjC" evidence="1">
    <location>
        <begin position="102"/>
        <end position="258"/>
    </location>
</feature>
<dbReference type="EMBL" id="BMNR01000005">
    <property type="protein sequence ID" value="GGK28717.1"/>
    <property type="molecule type" value="Genomic_DNA"/>
</dbReference>
<dbReference type="Proteomes" id="UP000612329">
    <property type="component" value="Unassembled WGS sequence"/>
</dbReference>
<evidence type="ECO:0000313" key="2">
    <source>
        <dbReference type="EMBL" id="GGK28717.1"/>
    </source>
</evidence>
<proteinExistence type="predicted"/>
<comment type="caution">
    <text evidence="2">The sequence shown here is derived from an EMBL/GenBank/DDBJ whole genome shotgun (WGS) entry which is preliminary data.</text>
</comment>
<dbReference type="InterPro" id="IPR003347">
    <property type="entry name" value="JmjC_dom"/>
</dbReference>
<dbReference type="InterPro" id="IPR041667">
    <property type="entry name" value="Cupin_8"/>
</dbReference>
<dbReference type="Pfam" id="PF13621">
    <property type="entry name" value="Cupin_8"/>
    <property type="match status" value="1"/>
</dbReference>
<dbReference type="AlphaFoldDB" id="A0A8J3BQG9"/>
<reference evidence="2" key="1">
    <citation type="journal article" date="2014" name="Int. J. Syst. Evol. Microbiol.">
        <title>Complete genome sequence of Corynebacterium casei LMG S-19264T (=DSM 44701T), isolated from a smear-ripened cheese.</title>
        <authorList>
            <consortium name="US DOE Joint Genome Institute (JGI-PGF)"/>
            <person name="Walter F."/>
            <person name="Albersmeier A."/>
            <person name="Kalinowski J."/>
            <person name="Ruckert C."/>
        </authorList>
    </citation>
    <scope>NUCLEOTIDE SEQUENCE</scope>
    <source>
        <strain evidence="2">JCM 12862</strain>
    </source>
</reference>
<dbReference type="PROSITE" id="PS51184">
    <property type="entry name" value="JMJC"/>
    <property type="match status" value="1"/>
</dbReference>
<evidence type="ECO:0000259" key="1">
    <source>
        <dbReference type="PROSITE" id="PS51184"/>
    </source>
</evidence>
<name>A0A8J3BQG9_9FLAO</name>
<accession>A0A8J3BQG9</accession>
<dbReference type="SMART" id="SM00558">
    <property type="entry name" value="JmjC"/>
    <property type="match status" value="1"/>
</dbReference>
<dbReference type="Gene3D" id="2.60.120.650">
    <property type="entry name" value="Cupin"/>
    <property type="match status" value="1"/>
</dbReference>
<gene>
    <name evidence="2" type="ORF">GCM10007962_23710</name>
</gene>
<dbReference type="PANTHER" id="PTHR12461">
    <property type="entry name" value="HYPOXIA-INDUCIBLE FACTOR 1 ALPHA INHIBITOR-RELATED"/>
    <property type="match status" value="1"/>
</dbReference>